<keyword evidence="1" id="KW-0732">Signal</keyword>
<feature type="chain" id="PRO_5015443815" description="Extracellular membrane protein CFEM domain-containing protein" evidence="1">
    <location>
        <begin position="23"/>
        <end position="86"/>
    </location>
</feature>
<keyword evidence="3" id="KW-1185">Reference proteome</keyword>
<protein>
    <recommendedName>
        <fullName evidence="4">Extracellular membrane protein CFEM domain-containing protein</fullName>
    </recommendedName>
</protein>
<dbReference type="Proteomes" id="UP000241818">
    <property type="component" value="Unassembled WGS sequence"/>
</dbReference>
<evidence type="ECO:0008006" key="4">
    <source>
        <dbReference type="Google" id="ProtNLM"/>
    </source>
</evidence>
<sequence>MYSPPSLIFFLLLSFILTRALAIPTPARQDPNNDGLLSLLSPFSIQCAISWSESECYMRFSEECELWGRLPWEVSCREEGCACVRD</sequence>
<organism evidence="2 3">
    <name type="scientific">Amorphotheca resinae ATCC 22711</name>
    <dbReference type="NCBI Taxonomy" id="857342"/>
    <lineage>
        <taxon>Eukaryota</taxon>
        <taxon>Fungi</taxon>
        <taxon>Dikarya</taxon>
        <taxon>Ascomycota</taxon>
        <taxon>Pezizomycotina</taxon>
        <taxon>Leotiomycetes</taxon>
        <taxon>Helotiales</taxon>
        <taxon>Amorphothecaceae</taxon>
        <taxon>Amorphotheca</taxon>
    </lineage>
</organism>
<accession>A0A2T3BCD3</accession>
<evidence type="ECO:0000313" key="2">
    <source>
        <dbReference type="EMBL" id="PSS25914.1"/>
    </source>
</evidence>
<dbReference type="InParanoid" id="A0A2T3BCD3"/>
<evidence type="ECO:0000313" key="3">
    <source>
        <dbReference type="Proteomes" id="UP000241818"/>
    </source>
</evidence>
<feature type="signal peptide" evidence="1">
    <location>
        <begin position="1"/>
        <end position="22"/>
    </location>
</feature>
<reference evidence="2 3" key="1">
    <citation type="journal article" date="2018" name="New Phytol.">
        <title>Comparative genomics and transcriptomics depict ericoid mycorrhizal fungi as versatile saprotrophs and plant mutualists.</title>
        <authorList>
            <person name="Martino E."/>
            <person name="Morin E."/>
            <person name="Grelet G.A."/>
            <person name="Kuo A."/>
            <person name="Kohler A."/>
            <person name="Daghino S."/>
            <person name="Barry K.W."/>
            <person name="Cichocki N."/>
            <person name="Clum A."/>
            <person name="Dockter R.B."/>
            <person name="Hainaut M."/>
            <person name="Kuo R.C."/>
            <person name="LaButti K."/>
            <person name="Lindahl B.D."/>
            <person name="Lindquist E.A."/>
            <person name="Lipzen A."/>
            <person name="Khouja H.R."/>
            <person name="Magnuson J."/>
            <person name="Murat C."/>
            <person name="Ohm R.A."/>
            <person name="Singer S.W."/>
            <person name="Spatafora J.W."/>
            <person name="Wang M."/>
            <person name="Veneault-Fourrey C."/>
            <person name="Henrissat B."/>
            <person name="Grigoriev I.V."/>
            <person name="Martin F.M."/>
            <person name="Perotto S."/>
        </authorList>
    </citation>
    <scope>NUCLEOTIDE SEQUENCE [LARGE SCALE GENOMIC DNA]</scope>
    <source>
        <strain evidence="2 3">ATCC 22711</strain>
    </source>
</reference>
<gene>
    <name evidence="2" type="ORF">M430DRAFT_208235</name>
</gene>
<dbReference type="GeneID" id="36572456"/>
<evidence type="ECO:0000256" key="1">
    <source>
        <dbReference type="SAM" id="SignalP"/>
    </source>
</evidence>
<dbReference type="AlphaFoldDB" id="A0A2T3BCD3"/>
<name>A0A2T3BCD3_AMORE</name>
<proteinExistence type="predicted"/>
<dbReference type="EMBL" id="KZ679007">
    <property type="protein sequence ID" value="PSS25914.1"/>
    <property type="molecule type" value="Genomic_DNA"/>
</dbReference>
<dbReference type="RefSeq" id="XP_024724513.1">
    <property type="nucleotide sequence ID" value="XM_024864375.1"/>
</dbReference>